<feature type="signal peptide" evidence="1">
    <location>
        <begin position="1"/>
        <end position="21"/>
    </location>
</feature>
<gene>
    <name evidence="3 4" type="primary">LOC108676914</name>
</gene>
<dbReference type="Pfam" id="PF03762">
    <property type="entry name" value="VOMI"/>
    <property type="match status" value="1"/>
</dbReference>
<dbReference type="RefSeq" id="XP_018020559.1">
    <property type="nucleotide sequence ID" value="XM_018165070.2"/>
</dbReference>
<dbReference type="Gene3D" id="2.100.10.20">
    <property type="entry name" value="Vitelline membrane outer layer protein I (VOMI)"/>
    <property type="match status" value="1"/>
</dbReference>
<dbReference type="GeneID" id="108676914"/>
<evidence type="ECO:0000256" key="1">
    <source>
        <dbReference type="SAM" id="SignalP"/>
    </source>
</evidence>
<dbReference type="KEGG" id="hazt:108676914"/>
<dbReference type="RefSeq" id="XP_018020560.1">
    <property type="nucleotide sequence ID" value="XM_018165071.2"/>
</dbReference>
<protein>
    <submittedName>
        <fullName evidence="3 4">Vitelline membrane outer layer protein 1 homolog</fullName>
    </submittedName>
</protein>
<dbReference type="AlphaFoldDB" id="A0A8B7P3N0"/>
<name>A0A8B7P3N0_HYAAZ</name>
<accession>A0A8B7P3N0</accession>
<dbReference type="PANTHER" id="PTHR18841:SF0">
    <property type="entry name" value="VITELLINE MEMBRANE OUTER LAYER 1 HOMOLOG A-RELATED"/>
    <property type="match status" value="1"/>
</dbReference>
<evidence type="ECO:0000313" key="3">
    <source>
        <dbReference type="RefSeq" id="XP_018020559.1"/>
    </source>
</evidence>
<dbReference type="InterPro" id="IPR036706">
    <property type="entry name" value="VOMI_sf"/>
</dbReference>
<sequence length="228" mass="24973">MNMGRFICAVLLSVLALTASAIEQVGTRVDLIETRGVTSTLFLNNPYDAGDWGFIGLCPEYSFVHAFEILFVPPGNVDETAINAVKLYCSTEQHFDVGYVESAAGPDGLWYGMKVCHGTFITGFRAKVLEYQGVFTDDVAVQDFQAECNYGEEILSGISLLDEEDATPVEFNDGEWSVWAQCPPGNAVCGLQTRVEAPQLADDDTAVTDINLFCCPRSPANSTMYNRY</sequence>
<proteinExistence type="predicted"/>
<evidence type="ECO:0000313" key="4">
    <source>
        <dbReference type="RefSeq" id="XP_018020560.1"/>
    </source>
</evidence>
<dbReference type="OMA" id="LICARDQ"/>
<dbReference type="Proteomes" id="UP000694843">
    <property type="component" value="Unplaced"/>
</dbReference>
<feature type="chain" id="PRO_5044664435" evidence="1">
    <location>
        <begin position="22"/>
        <end position="228"/>
    </location>
</feature>
<dbReference type="GO" id="GO:0005615">
    <property type="term" value="C:extracellular space"/>
    <property type="evidence" value="ECO:0007669"/>
    <property type="project" value="TreeGrafter"/>
</dbReference>
<organism evidence="2 4">
    <name type="scientific">Hyalella azteca</name>
    <name type="common">Amphipod</name>
    <dbReference type="NCBI Taxonomy" id="294128"/>
    <lineage>
        <taxon>Eukaryota</taxon>
        <taxon>Metazoa</taxon>
        <taxon>Ecdysozoa</taxon>
        <taxon>Arthropoda</taxon>
        <taxon>Crustacea</taxon>
        <taxon>Multicrustacea</taxon>
        <taxon>Malacostraca</taxon>
        <taxon>Eumalacostraca</taxon>
        <taxon>Peracarida</taxon>
        <taxon>Amphipoda</taxon>
        <taxon>Senticaudata</taxon>
        <taxon>Talitrida</taxon>
        <taxon>Talitroidea</taxon>
        <taxon>Hyalellidae</taxon>
        <taxon>Hyalella</taxon>
    </lineage>
</organism>
<dbReference type="SUPFAM" id="SSF51092">
    <property type="entry name" value="Vitelline membrane outer protein-I (VMO-I)"/>
    <property type="match status" value="1"/>
</dbReference>
<reference evidence="3 4" key="1">
    <citation type="submission" date="2025-04" db="UniProtKB">
        <authorList>
            <consortium name="RefSeq"/>
        </authorList>
    </citation>
    <scope>IDENTIFICATION</scope>
    <source>
        <tissue evidence="3 4">Whole organism</tissue>
    </source>
</reference>
<dbReference type="OrthoDB" id="6329143at2759"/>
<dbReference type="PANTHER" id="PTHR18841">
    <property type="entry name" value="VITELLINE MEMBRANE OUTER LAYER PROTEIN I-RELATED"/>
    <property type="match status" value="1"/>
</dbReference>
<keyword evidence="2" id="KW-1185">Reference proteome</keyword>
<keyword evidence="1" id="KW-0732">Signal</keyword>
<dbReference type="InterPro" id="IPR005515">
    <property type="entry name" value="VOMI"/>
</dbReference>
<evidence type="ECO:0000313" key="2">
    <source>
        <dbReference type="Proteomes" id="UP000694843"/>
    </source>
</evidence>